<dbReference type="GO" id="GO:0016279">
    <property type="term" value="F:protein-lysine N-methyltransferase activity"/>
    <property type="evidence" value="ECO:0007669"/>
    <property type="project" value="TreeGrafter"/>
</dbReference>
<keyword evidence="1" id="KW-0489">Methyltransferase</keyword>
<evidence type="ECO:0000313" key="3">
    <source>
        <dbReference type="EMBL" id="ROO88379.1"/>
    </source>
</evidence>
<dbReference type="Pfam" id="PF06325">
    <property type="entry name" value="PrmA"/>
    <property type="match status" value="1"/>
</dbReference>
<dbReference type="InterPro" id="IPR050078">
    <property type="entry name" value="Ribosomal_L11_MeTrfase_PrmA"/>
</dbReference>
<evidence type="ECO:0000256" key="2">
    <source>
        <dbReference type="ARBA" id="ARBA00022679"/>
    </source>
</evidence>
<name>A0A3N1D4F9_9ACTN</name>
<dbReference type="AlphaFoldDB" id="A0A3N1D4F9"/>
<reference evidence="3 4" key="1">
    <citation type="submission" date="2018-11" db="EMBL/GenBank/DDBJ databases">
        <title>Sequencing the genomes of 1000 actinobacteria strains.</title>
        <authorList>
            <person name="Klenk H.-P."/>
        </authorList>
    </citation>
    <scope>NUCLEOTIDE SEQUENCE [LARGE SCALE GENOMIC DNA]</scope>
    <source>
        <strain evidence="3 4">DSM 44254</strain>
    </source>
</reference>
<dbReference type="InterPro" id="IPR029063">
    <property type="entry name" value="SAM-dependent_MTases_sf"/>
</dbReference>
<protein>
    <submittedName>
        <fullName evidence="3">Putative nicotinamide N-methyase</fullName>
    </submittedName>
</protein>
<dbReference type="GO" id="GO:0032259">
    <property type="term" value="P:methylation"/>
    <property type="evidence" value="ECO:0007669"/>
    <property type="project" value="UniProtKB-KW"/>
</dbReference>
<organism evidence="3 4">
    <name type="scientific">Actinocorallia herbida</name>
    <dbReference type="NCBI Taxonomy" id="58109"/>
    <lineage>
        <taxon>Bacteria</taxon>
        <taxon>Bacillati</taxon>
        <taxon>Actinomycetota</taxon>
        <taxon>Actinomycetes</taxon>
        <taxon>Streptosporangiales</taxon>
        <taxon>Thermomonosporaceae</taxon>
        <taxon>Actinocorallia</taxon>
    </lineage>
</organism>
<dbReference type="PANTHER" id="PTHR43648">
    <property type="entry name" value="ELECTRON TRANSFER FLAVOPROTEIN BETA SUBUNIT LYSINE METHYLTRANSFERASE"/>
    <property type="match status" value="1"/>
</dbReference>
<gene>
    <name evidence="3" type="ORF">EDD29_6048</name>
</gene>
<evidence type="ECO:0000256" key="1">
    <source>
        <dbReference type="ARBA" id="ARBA00022603"/>
    </source>
</evidence>
<sequence>MQPRENDRGKWRCKGARFKVCNVQSNPPLCQAPEELAFVRAHTRLRPVPFLPEMVLHQADDPYGLWERTEDTGLPYWAFAWTGGLALARHVLDRPELVRGRRVLDFASGSGVVAVASALAGAREVLAAEVDPYAAAAVTANAEANGVTVTAVCADLLDEGARDPGPCDLVLAGDVFYDKAMSRRVEPFLRQCAARGALVLVGDPGRRYLPRGTYTALARYDVPVSRALEDARHKRTTVWQVPA</sequence>
<dbReference type="EMBL" id="RJKE01000001">
    <property type="protein sequence ID" value="ROO88379.1"/>
    <property type="molecule type" value="Genomic_DNA"/>
</dbReference>
<keyword evidence="2" id="KW-0808">Transferase</keyword>
<accession>A0A3N1D4F9</accession>
<dbReference type="CDD" id="cd02440">
    <property type="entry name" value="AdoMet_MTases"/>
    <property type="match status" value="1"/>
</dbReference>
<dbReference type="PANTHER" id="PTHR43648:SF1">
    <property type="entry name" value="ELECTRON TRANSFER FLAVOPROTEIN BETA SUBUNIT LYSINE METHYLTRANSFERASE"/>
    <property type="match status" value="1"/>
</dbReference>
<keyword evidence="4" id="KW-1185">Reference proteome</keyword>
<comment type="caution">
    <text evidence="3">The sequence shown here is derived from an EMBL/GenBank/DDBJ whole genome shotgun (WGS) entry which is preliminary data.</text>
</comment>
<dbReference type="Proteomes" id="UP000272400">
    <property type="component" value="Unassembled WGS sequence"/>
</dbReference>
<dbReference type="Gene3D" id="3.40.50.150">
    <property type="entry name" value="Vaccinia Virus protein VP39"/>
    <property type="match status" value="1"/>
</dbReference>
<dbReference type="OrthoDB" id="9794615at2"/>
<dbReference type="SUPFAM" id="SSF53335">
    <property type="entry name" value="S-adenosyl-L-methionine-dependent methyltransferases"/>
    <property type="match status" value="1"/>
</dbReference>
<evidence type="ECO:0000313" key="4">
    <source>
        <dbReference type="Proteomes" id="UP000272400"/>
    </source>
</evidence>
<proteinExistence type="predicted"/>